<gene>
    <name evidence="2" type="ORF">GA0111570_105315</name>
</gene>
<accession>A0A1G6GZF4</accession>
<evidence type="ECO:0000256" key="1">
    <source>
        <dbReference type="SAM" id="MobiDB-lite"/>
    </source>
</evidence>
<sequence length="81" mass="9143">MSSNKPTTPRKGQKPSQPRRPGRPGRPKKDQHIIVRSEVRPEPDYRLLARAVIRMVLDEQRRAEESEAAGGSEMEDGHDAT</sequence>
<keyword evidence="3" id="KW-1185">Reference proteome</keyword>
<feature type="compositionally biased region" description="Basic and acidic residues" evidence="1">
    <location>
        <begin position="27"/>
        <end position="43"/>
    </location>
</feature>
<organism evidence="2 3">
    <name type="scientific">Raineyella antarctica</name>
    <dbReference type="NCBI Taxonomy" id="1577474"/>
    <lineage>
        <taxon>Bacteria</taxon>
        <taxon>Bacillati</taxon>
        <taxon>Actinomycetota</taxon>
        <taxon>Actinomycetes</taxon>
        <taxon>Propionibacteriales</taxon>
        <taxon>Propionibacteriaceae</taxon>
        <taxon>Raineyella</taxon>
    </lineage>
</organism>
<dbReference type="Proteomes" id="UP000199086">
    <property type="component" value="Unassembled WGS sequence"/>
</dbReference>
<dbReference type="AlphaFoldDB" id="A0A1G6GZF4"/>
<dbReference type="EMBL" id="FMYF01000005">
    <property type="protein sequence ID" value="SDB87278.1"/>
    <property type="molecule type" value="Genomic_DNA"/>
</dbReference>
<evidence type="ECO:0000313" key="2">
    <source>
        <dbReference type="EMBL" id="SDB87278.1"/>
    </source>
</evidence>
<dbReference type="STRING" id="1577474.GA0111570_105315"/>
<reference evidence="2 3" key="1">
    <citation type="submission" date="2016-06" db="EMBL/GenBank/DDBJ databases">
        <authorList>
            <person name="Olsen C.W."/>
            <person name="Carey S."/>
            <person name="Hinshaw L."/>
            <person name="Karasin A.I."/>
        </authorList>
    </citation>
    <scope>NUCLEOTIDE SEQUENCE [LARGE SCALE GENOMIC DNA]</scope>
    <source>
        <strain evidence="2 3">LZ-22</strain>
    </source>
</reference>
<evidence type="ECO:0000313" key="3">
    <source>
        <dbReference type="Proteomes" id="UP000199086"/>
    </source>
</evidence>
<name>A0A1G6GZF4_9ACTN</name>
<dbReference type="RefSeq" id="WP_139283212.1">
    <property type="nucleotide sequence ID" value="NZ_FMYF01000005.1"/>
</dbReference>
<feature type="region of interest" description="Disordered" evidence="1">
    <location>
        <begin position="1"/>
        <end position="43"/>
    </location>
</feature>
<protein>
    <submittedName>
        <fullName evidence="2">Uncharacterized protein</fullName>
    </submittedName>
</protein>
<feature type="region of interest" description="Disordered" evidence="1">
    <location>
        <begin position="62"/>
        <end position="81"/>
    </location>
</feature>
<proteinExistence type="predicted"/>